<keyword evidence="2 8" id="KW-0812">Transmembrane</keyword>
<dbReference type="GO" id="GO:0004930">
    <property type="term" value="F:G protein-coupled receptor activity"/>
    <property type="evidence" value="ECO:0007669"/>
    <property type="project" value="UniProtKB-KW"/>
</dbReference>
<keyword evidence="7" id="KW-0807">Transducer</keyword>
<feature type="transmembrane region" description="Helical" evidence="8">
    <location>
        <begin position="204"/>
        <end position="222"/>
    </location>
</feature>
<feature type="transmembrane region" description="Helical" evidence="8">
    <location>
        <begin position="52"/>
        <end position="76"/>
    </location>
</feature>
<dbReference type="AlphaFoldDB" id="A0A803VJG3"/>
<dbReference type="PRINTS" id="PR00237">
    <property type="entry name" value="GPCRRHODOPSN"/>
</dbReference>
<evidence type="ECO:0000313" key="10">
    <source>
        <dbReference type="Proteomes" id="UP000016665"/>
    </source>
</evidence>
<sequence length="331" mass="37168">MSEGGPAWPIPGFFGHIPLPAQHPSMEVTTVTLSPASPTEGDDLCEIDVSSVAIHSVTLLICLCGLVGNGAVLWLLSLKIRNSGIFDLAFADFLFLLFTVPSALLFLMEDVFCTAIMPLGYLSFLFQLSMVSYYWALFQLAFLNFRKYMIFLFQLCCHCDFPERLWWVLESVQYWAFFSLFILIPGVTSLCPSNKQEQCRAALVSIYAIILLLFAAPVLISCTNDIIRAKGGSQQQQAETRDIVIFITVLFTLLLGLCNFLQQIGYMPVPTQVVFLFTCIHSSIKPLIYFLAGKCWSSCSMESLQRSLQSVFEEEKEIIARRNDAPRDPEV</sequence>
<keyword evidence="3 8" id="KW-1133">Transmembrane helix</keyword>
<reference evidence="9" key="1">
    <citation type="submission" date="2025-08" db="UniProtKB">
        <authorList>
            <consortium name="Ensembl"/>
        </authorList>
    </citation>
    <scope>IDENTIFICATION</scope>
</reference>
<protein>
    <recommendedName>
        <fullName evidence="11">G-protein coupled receptors family 1 profile domain-containing protein</fullName>
    </recommendedName>
</protein>
<feature type="transmembrane region" description="Helical" evidence="8">
    <location>
        <begin position="274"/>
        <end position="292"/>
    </location>
</feature>
<evidence type="ECO:0000256" key="5">
    <source>
        <dbReference type="ARBA" id="ARBA00023136"/>
    </source>
</evidence>
<evidence type="ECO:0000256" key="2">
    <source>
        <dbReference type="ARBA" id="ARBA00022692"/>
    </source>
</evidence>
<evidence type="ECO:0000256" key="1">
    <source>
        <dbReference type="ARBA" id="ARBA00004141"/>
    </source>
</evidence>
<reference evidence="9" key="2">
    <citation type="submission" date="2025-09" db="UniProtKB">
        <authorList>
            <consortium name="Ensembl"/>
        </authorList>
    </citation>
    <scope>IDENTIFICATION</scope>
</reference>
<evidence type="ECO:0000313" key="9">
    <source>
        <dbReference type="Ensembl" id="ENSFALP00000022869.1"/>
    </source>
</evidence>
<keyword evidence="10" id="KW-1185">Reference proteome</keyword>
<dbReference type="Proteomes" id="UP000016665">
    <property type="component" value="Unplaced"/>
</dbReference>
<feature type="transmembrane region" description="Helical" evidence="8">
    <location>
        <begin position="243"/>
        <end position="262"/>
    </location>
</feature>
<feature type="transmembrane region" description="Helical" evidence="8">
    <location>
        <begin position="88"/>
        <end position="108"/>
    </location>
</feature>
<feature type="transmembrane region" description="Helical" evidence="8">
    <location>
        <begin position="165"/>
        <end position="184"/>
    </location>
</feature>
<keyword evidence="4" id="KW-0297">G-protein coupled receptor</keyword>
<dbReference type="PANTHER" id="PTHR11334">
    <property type="entry name" value="MAS-RELATED G-PROTEIN COUPLED RECEPTOR"/>
    <property type="match status" value="1"/>
</dbReference>
<evidence type="ECO:0000256" key="4">
    <source>
        <dbReference type="ARBA" id="ARBA00023040"/>
    </source>
</evidence>
<evidence type="ECO:0000256" key="8">
    <source>
        <dbReference type="SAM" id="Phobius"/>
    </source>
</evidence>
<keyword evidence="6" id="KW-0675">Receptor</keyword>
<dbReference type="InterPro" id="IPR026234">
    <property type="entry name" value="MRGPCRFAMILY"/>
</dbReference>
<evidence type="ECO:0000256" key="7">
    <source>
        <dbReference type="ARBA" id="ARBA00023224"/>
    </source>
</evidence>
<name>A0A803VJG3_FICAL</name>
<proteinExistence type="predicted"/>
<dbReference type="PANTHER" id="PTHR11334:SF68">
    <property type="entry name" value="G-PROTEIN COUPLED RECEPTORS FAMILY 1 PROFILE DOMAIN-CONTAINING PROTEIN-RELATED"/>
    <property type="match status" value="1"/>
</dbReference>
<accession>A0A803VJG3</accession>
<dbReference type="SUPFAM" id="SSF81321">
    <property type="entry name" value="Family A G protein-coupled receptor-like"/>
    <property type="match status" value="1"/>
</dbReference>
<dbReference type="GO" id="GO:0005886">
    <property type="term" value="C:plasma membrane"/>
    <property type="evidence" value="ECO:0007669"/>
    <property type="project" value="TreeGrafter"/>
</dbReference>
<feature type="transmembrane region" description="Helical" evidence="8">
    <location>
        <begin position="120"/>
        <end position="145"/>
    </location>
</feature>
<dbReference type="GeneTree" id="ENSGT01030000234639"/>
<dbReference type="InterPro" id="IPR000276">
    <property type="entry name" value="GPCR_Rhodpsn"/>
</dbReference>
<evidence type="ECO:0000256" key="3">
    <source>
        <dbReference type="ARBA" id="ARBA00022989"/>
    </source>
</evidence>
<dbReference type="Gene3D" id="1.20.1070.10">
    <property type="entry name" value="Rhodopsin 7-helix transmembrane proteins"/>
    <property type="match status" value="1"/>
</dbReference>
<comment type="subcellular location">
    <subcellularLocation>
        <location evidence="1">Membrane</location>
        <topology evidence="1">Multi-pass membrane protein</topology>
    </subcellularLocation>
</comment>
<dbReference type="Ensembl" id="ENSFALT00000027964.1">
    <property type="protein sequence ID" value="ENSFALP00000022869.1"/>
    <property type="gene ID" value="ENSFALG00000024587.1"/>
</dbReference>
<evidence type="ECO:0000256" key="6">
    <source>
        <dbReference type="ARBA" id="ARBA00023170"/>
    </source>
</evidence>
<keyword evidence="5 8" id="KW-0472">Membrane</keyword>
<evidence type="ECO:0008006" key="11">
    <source>
        <dbReference type="Google" id="ProtNLM"/>
    </source>
</evidence>
<organism evidence="9 10">
    <name type="scientific">Ficedula albicollis</name>
    <name type="common">Collared flycatcher</name>
    <name type="synonym">Muscicapa albicollis</name>
    <dbReference type="NCBI Taxonomy" id="59894"/>
    <lineage>
        <taxon>Eukaryota</taxon>
        <taxon>Metazoa</taxon>
        <taxon>Chordata</taxon>
        <taxon>Craniata</taxon>
        <taxon>Vertebrata</taxon>
        <taxon>Euteleostomi</taxon>
        <taxon>Archelosauria</taxon>
        <taxon>Archosauria</taxon>
        <taxon>Dinosauria</taxon>
        <taxon>Saurischia</taxon>
        <taxon>Theropoda</taxon>
        <taxon>Coelurosauria</taxon>
        <taxon>Aves</taxon>
        <taxon>Neognathae</taxon>
        <taxon>Neoaves</taxon>
        <taxon>Telluraves</taxon>
        <taxon>Australaves</taxon>
        <taxon>Passeriformes</taxon>
        <taxon>Muscicapidae</taxon>
        <taxon>Ficedula</taxon>
    </lineage>
</organism>